<dbReference type="GO" id="GO:0004553">
    <property type="term" value="F:hydrolase activity, hydrolyzing O-glycosyl compounds"/>
    <property type="evidence" value="ECO:0007669"/>
    <property type="project" value="UniProtKB-ARBA"/>
</dbReference>
<dbReference type="CDD" id="cd06263">
    <property type="entry name" value="MAM"/>
    <property type="match status" value="1"/>
</dbReference>
<dbReference type="PROSITE" id="PS50853">
    <property type="entry name" value="FN3"/>
    <property type="match status" value="1"/>
</dbReference>
<dbReference type="KEGG" id="tje:TJEJU_3589"/>
<dbReference type="InterPro" id="IPR013783">
    <property type="entry name" value="Ig-like_fold"/>
</dbReference>
<dbReference type="CDD" id="cd15482">
    <property type="entry name" value="Sialidase_non-viral"/>
    <property type="match status" value="1"/>
</dbReference>
<dbReference type="Pfam" id="PF00041">
    <property type="entry name" value="fn3"/>
    <property type="match status" value="1"/>
</dbReference>
<dbReference type="PANTHER" id="PTHR23282">
    <property type="entry name" value="APICAL ENDOSOMAL GLYCOPROTEIN PRECURSOR"/>
    <property type="match status" value="1"/>
</dbReference>
<dbReference type="EMBL" id="LT899436">
    <property type="protein sequence ID" value="SNR17233.1"/>
    <property type="molecule type" value="Genomic_DNA"/>
</dbReference>
<dbReference type="InterPro" id="IPR051560">
    <property type="entry name" value="MAM_domain-containing"/>
</dbReference>
<evidence type="ECO:0000259" key="3">
    <source>
        <dbReference type="PROSITE" id="PS50853"/>
    </source>
</evidence>
<feature type="domain" description="Fibronectin type-III" evidence="3">
    <location>
        <begin position="857"/>
        <end position="942"/>
    </location>
</feature>
<dbReference type="Gene3D" id="2.60.120.200">
    <property type="match status" value="1"/>
</dbReference>
<dbReference type="InterPro" id="IPR036116">
    <property type="entry name" value="FN3_sf"/>
</dbReference>
<dbReference type="Gene3D" id="2.60.40.10">
    <property type="entry name" value="Immunoglobulins"/>
    <property type="match status" value="1"/>
</dbReference>
<protein>
    <recommendedName>
        <fullName evidence="6">Fibronectin type-III domain-containing protein</fullName>
    </recommendedName>
</protein>
<evidence type="ECO:0000313" key="5">
    <source>
        <dbReference type="Proteomes" id="UP000215214"/>
    </source>
</evidence>
<evidence type="ECO:0000259" key="2">
    <source>
        <dbReference type="PROSITE" id="PS50060"/>
    </source>
</evidence>
<dbReference type="InterPro" id="IPR000998">
    <property type="entry name" value="MAM_dom"/>
</dbReference>
<dbReference type="SUPFAM" id="SSF49899">
    <property type="entry name" value="Concanavalin A-like lectins/glucanases"/>
    <property type="match status" value="1"/>
</dbReference>
<evidence type="ECO:0000256" key="1">
    <source>
        <dbReference type="ARBA" id="ARBA00022729"/>
    </source>
</evidence>
<dbReference type="SMART" id="SM00060">
    <property type="entry name" value="FN3"/>
    <property type="match status" value="1"/>
</dbReference>
<dbReference type="PROSITE" id="PS50060">
    <property type="entry name" value="MAM_2"/>
    <property type="match status" value="1"/>
</dbReference>
<accession>A0A238UDF3</accession>
<dbReference type="CDD" id="cd00063">
    <property type="entry name" value="FN3"/>
    <property type="match status" value="1"/>
</dbReference>
<dbReference type="InterPro" id="IPR015943">
    <property type="entry name" value="WD40/YVTN_repeat-like_dom_sf"/>
</dbReference>
<gene>
    <name evidence="4" type="ORF">TJEJU_3589</name>
</gene>
<dbReference type="GO" id="GO:0005975">
    <property type="term" value="P:carbohydrate metabolic process"/>
    <property type="evidence" value="ECO:0007669"/>
    <property type="project" value="UniProtKB-ARBA"/>
</dbReference>
<dbReference type="InterPro" id="IPR036278">
    <property type="entry name" value="Sialidase_sf"/>
</dbReference>
<dbReference type="Gene3D" id="2.130.10.10">
    <property type="entry name" value="YVTN repeat-like/Quinoprotein amine dehydrogenase"/>
    <property type="match status" value="3"/>
</dbReference>
<keyword evidence="5" id="KW-1185">Reference proteome</keyword>
<proteinExistence type="predicted"/>
<name>A0A238UDF3_9FLAO</name>
<dbReference type="InterPro" id="IPR026444">
    <property type="entry name" value="Secre_tail"/>
</dbReference>
<dbReference type="SUPFAM" id="SSF110296">
    <property type="entry name" value="Oligoxyloglucan reducing end-specific cellobiohydrolase"/>
    <property type="match status" value="1"/>
</dbReference>
<dbReference type="GO" id="GO:0016020">
    <property type="term" value="C:membrane"/>
    <property type="evidence" value="ECO:0007669"/>
    <property type="project" value="InterPro"/>
</dbReference>
<keyword evidence="1" id="KW-0732">Signal</keyword>
<dbReference type="OrthoDB" id="9757947at2"/>
<sequence length="1377" mass="147064">MKSNLKLLIGGLSVTLVTAIGYKKYTSYKSINEIEEKRQTHTNFLKNSPFKERLQWDKKTRKLNGLPPNKYFEQMWELTINPATGRLEDENVAKLRQELTAQRLARRVPGDNNSPWVERGPNNVGGRTRAILFDPNDATNRRVYAGGVSGGLWVNNDITNANSQWQRVQNVPGNLSVTSITVDPRNSNNWYLGTGEQYTAGDVVGNGVYRSTNGGTTWTAVNIPAAGAATFDFNAGNVFLSGINYVNDIVAWDNGSSTELFVGVGANVYSDASSPTNWLGLQSAGLYRSTDNGNTWNRVENAGMSFEFSGANYYFIPNDLEIGSDNRLWMGTITTPGLGQGGGRVFSSTNGATWTEAAASPLLESNRVELEPSSTNPNRLYALAQGTTSAAPVRIFETTNAFNTVRTLSLPNDADRGIPANDFTRGQAFYDLVIEADPNNDDVVYVGGIDLFRSNNGGGTWTQISQWRNLGLRNASFVHADHHAITFAGNSSTRMLFGNDGGVYYSNNGGGTIAARNRGYNVTQFVKAGIGPDGPGDRGGIFTAGAQDNGTQAFRNATAGINSSTELSDGDGFYTFVDKDGQFMISTFTNNVIYRFNLPWNGRSRIQGGATTLSNSQNTGDFVNPMDYDSDANRLLSNNSTRATSTTPAAFSILSINVAANSRGTLTNDLLNASPTAFRASPFTNNRWFVGLANGRLLRLSGVNNSNATFTQINTPFVGSISSVRFGATENDIFVTMHNYGVVSVWATTDGGANWVSREGNLPNIPVRDILQNPLDRNEAILATQLGVWSTSNFNAAAPNWTQAYNGMSDVSVTAFDYWNVNGNNTENRIIASTYGRGVFTGEFTANTAADTQAPSRPNNVTASNVTSTSLTLSWSASTDNVGVTGYDVYQGSTLIGTTASTSTNITGLTANTAYTFTVRAKDAANNQSNASTAVNVTTPGGASSSCASTVSSFPYSESFEANVGWTQVTGDDGNWLRDSGGTPSNGTGPSNGADGSFYLFLEASNNSSAGQIGSNATAILQSPCFDLSGESSASFSFSNHMFGTSVGSLTLQASTDGTSWVNLWTDSGNQGNQWNDVSVDLAAYLGGTVSLRFVGVTGTSWSSDIAIDNLALTAGGNSGTPTSPACEALDFNNFTVSSFSNQDNAGNFSVSTDGSSITLTNNTWKSIPLDYTVTANTVIEFEFSSTSEGEIHGIGFETDNNLSANNYFKLHGTQNYGVTNFDNYAGGTRTYAITVGASYTGTMNRLVFINDNDGGSGNTSTFTNVRIYEGSCSSAAAVVSAQDFDVRNDLLGDEDEDLLASVKIGPNPVVKGNVLRIISSKELTNTSYTIFNTFGQALKTGRLENSEIATDNLATGVYLLNLSNDYSKITKQIIVK</sequence>
<dbReference type="InterPro" id="IPR013320">
    <property type="entry name" value="ConA-like_dom_sf"/>
</dbReference>
<dbReference type="Proteomes" id="UP000215214">
    <property type="component" value="Chromosome TJEJU"/>
</dbReference>
<dbReference type="NCBIfam" id="TIGR04183">
    <property type="entry name" value="Por_Secre_tail"/>
    <property type="match status" value="1"/>
</dbReference>
<dbReference type="Pfam" id="PF00629">
    <property type="entry name" value="MAM"/>
    <property type="match status" value="1"/>
</dbReference>
<evidence type="ECO:0008006" key="6">
    <source>
        <dbReference type="Google" id="ProtNLM"/>
    </source>
</evidence>
<dbReference type="SMART" id="SM00137">
    <property type="entry name" value="MAM"/>
    <property type="match status" value="1"/>
</dbReference>
<organism evidence="4 5">
    <name type="scientific">Tenacibaculum jejuense</name>
    <dbReference type="NCBI Taxonomy" id="584609"/>
    <lineage>
        <taxon>Bacteria</taxon>
        <taxon>Pseudomonadati</taxon>
        <taxon>Bacteroidota</taxon>
        <taxon>Flavobacteriia</taxon>
        <taxon>Flavobacteriales</taxon>
        <taxon>Flavobacteriaceae</taxon>
        <taxon>Tenacibaculum</taxon>
    </lineage>
</organism>
<dbReference type="SUPFAM" id="SSF49265">
    <property type="entry name" value="Fibronectin type III"/>
    <property type="match status" value="1"/>
</dbReference>
<reference evidence="4 5" key="1">
    <citation type="submission" date="2017-07" db="EMBL/GenBank/DDBJ databases">
        <authorList>
            <person name="Sun Z.S."/>
            <person name="Albrecht U."/>
            <person name="Echele G."/>
            <person name="Lee C.C."/>
        </authorList>
    </citation>
    <scope>NUCLEOTIDE SEQUENCE [LARGE SCALE GENOMIC DNA]</scope>
    <source>
        <strain evidence="5">type strain: KCTC 22618</strain>
    </source>
</reference>
<evidence type="ECO:0000313" key="4">
    <source>
        <dbReference type="EMBL" id="SNR17233.1"/>
    </source>
</evidence>
<dbReference type="InterPro" id="IPR003961">
    <property type="entry name" value="FN3_dom"/>
</dbReference>
<dbReference type="SUPFAM" id="SSF50939">
    <property type="entry name" value="Sialidases"/>
    <property type="match status" value="1"/>
</dbReference>
<dbReference type="Pfam" id="PF18962">
    <property type="entry name" value="Por_Secre_tail"/>
    <property type="match status" value="1"/>
</dbReference>
<dbReference type="RefSeq" id="WP_095074288.1">
    <property type="nucleotide sequence ID" value="NZ_LT899436.1"/>
</dbReference>
<feature type="domain" description="MAM" evidence="2">
    <location>
        <begin position="956"/>
        <end position="1129"/>
    </location>
</feature>
<dbReference type="PANTHER" id="PTHR23282:SF101">
    <property type="entry name" value="MAM DOMAIN-CONTAINING PROTEIN"/>
    <property type="match status" value="1"/>
</dbReference>